<dbReference type="Proteomes" id="UP000306317">
    <property type="component" value="Unassembled WGS sequence"/>
</dbReference>
<keyword evidence="2" id="KW-1185">Reference proteome</keyword>
<accession>A0A4S3KBR7</accession>
<protein>
    <submittedName>
        <fullName evidence="1">Uncharacterized protein</fullName>
    </submittedName>
</protein>
<proteinExistence type="predicted"/>
<organism evidence="1 2">
    <name type="scientific">Rhodanobacter lindaniclasticus</name>
    <dbReference type="NCBI Taxonomy" id="75310"/>
    <lineage>
        <taxon>Bacteria</taxon>
        <taxon>Pseudomonadati</taxon>
        <taxon>Pseudomonadota</taxon>
        <taxon>Gammaproteobacteria</taxon>
        <taxon>Lysobacterales</taxon>
        <taxon>Rhodanobacteraceae</taxon>
        <taxon>Rhodanobacter</taxon>
    </lineage>
</organism>
<dbReference type="EMBL" id="MWIO01000056">
    <property type="protein sequence ID" value="THD05843.1"/>
    <property type="molecule type" value="Genomic_DNA"/>
</dbReference>
<gene>
    <name evidence="1" type="ORF">B1991_15755</name>
</gene>
<comment type="caution">
    <text evidence="1">The sequence shown here is derived from an EMBL/GenBank/DDBJ whole genome shotgun (WGS) entry which is preliminary data.</text>
</comment>
<evidence type="ECO:0000313" key="1">
    <source>
        <dbReference type="EMBL" id="THD05843.1"/>
    </source>
</evidence>
<dbReference type="AlphaFoldDB" id="A0A4S3KBR7"/>
<reference evidence="1 2" key="1">
    <citation type="submission" date="2017-02" db="EMBL/GenBank/DDBJ databases">
        <title>Whole genome sequencing of Rhodanobacter lindaniclasticus DSM 17932.</title>
        <authorList>
            <person name="Kumar S."/>
            <person name="Patil P."/>
            <person name="Patil P.B."/>
        </authorList>
    </citation>
    <scope>NUCLEOTIDE SEQUENCE [LARGE SCALE GENOMIC DNA]</scope>
    <source>
        <strain evidence="1 2">DSM 17932</strain>
    </source>
</reference>
<name>A0A4S3KBR7_9GAMM</name>
<evidence type="ECO:0000313" key="2">
    <source>
        <dbReference type="Proteomes" id="UP000306317"/>
    </source>
</evidence>
<sequence length="84" mass="9638">MRYCCIYGLLFELNHLSQQELLCFIVFAEIHGLYPACSTKFVATCVSNTKHYGLRTEKISIGWMRRFTAVFKDCIGRPIPDNTG</sequence>